<reference evidence="2" key="1">
    <citation type="submission" date="2021-03" db="EMBL/GenBank/DDBJ databases">
        <title>Draft genome sequence of rust myrtle Austropuccinia psidii MF-1, a brazilian biotype.</title>
        <authorList>
            <person name="Quecine M.C."/>
            <person name="Pachon D.M.R."/>
            <person name="Bonatelli M.L."/>
            <person name="Correr F.H."/>
            <person name="Franceschini L.M."/>
            <person name="Leite T.F."/>
            <person name="Margarido G.R.A."/>
            <person name="Almeida C.A."/>
            <person name="Ferrarezi J.A."/>
            <person name="Labate C.A."/>
        </authorList>
    </citation>
    <scope>NUCLEOTIDE SEQUENCE</scope>
    <source>
        <strain evidence="2">MF-1</strain>
    </source>
</reference>
<organism evidence="2 3">
    <name type="scientific">Austropuccinia psidii MF-1</name>
    <dbReference type="NCBI Taxonomy" id="1389203"/>
    <lineage>
        <taxon>Eukaryota</taxon>
        <taxon>Fungi</taxon>
        <taxon>Dikarya</taxon>
        <taxon>Basidiomycota</taxon>
        <taxon>Pucciniomycotina</taxon>
        <taxon>Pucciniomycetes</taxon>
        <taxon>Pucciniales</taxon>
        <taxon>Sphaerophragmiaceae</taxon>
        <taxon>Austropuccinia</taxon>
    </lineage>
</organism>
<evidence type="ECO:0000313" key="3">
    <source>
        <dbReference type="Proteomes" id="UP000765509"/>
    </source>
</evidence>
<accession>A0A9Q3JIK3</accession>
<sequence>MSPQNSFSREGTPPVWSSESSKSPRKRVKRKIENKINLAKAKANPSLIVSNSFNFRPSEKKLVILSEYKKHRKALISACRQRRKVYWAAFLEWKRKKKQEKKKRKKN</sequence>
<protein>
    <submittedName>
        <fullName evidence="2">Uncharacterized protein</fullName>
    </submittedName>
</protein>
<gene>
    <name evidence="2" type="ORF">O181_102112</name>
</gene>
<dbReference type="AlphaFoldDB" id="A0A9Q3JIK3"/>
<dbReference type="Proteomes" id="UP000765509">
    <property type="component" value="Unassembled WGS sequence"/>
</dbReference>
<comment type="caution">
    <text evidence="2">The sequence shown here is derived from an EMBL/GenBank/DDBJ whole genome shotgun (WGS) entry which is preliminary data.</text>
</comment>
<proteinExistence type="predicted"/>
<feature type="region of interest" description="Disordered" evidence="1">
    <location>
        <begin position="1"/>
        <end position="29"/>
    </location>
</feature>
<dbReference type="EMBL" id="AVOT02072493">
    <property type="protein sequence ID" value="MBW0562397.1"/>
    <property type="molecule type" value="Genomic_DNA"/>
</dbReference>
<evidence type="ECO:0000256" key="1">
    <source>
        <dbReference type="SAM" id="MobiDB-lite"/>
    </source>
</evidence>
<keyword evidence="3" id="KW-1185">Reference proteome</keyword>
<name>A0A9Q3JIK3_9BASI</name>
<evidence type="ECO:0000313" key="2">
    <source>
        <dbReference type="EMBL" id="MBW0562397.1"/>
    </source>
</evidence>